<dbReference type="AlphaFoldDB" id="A0A0F6RC70"/>
<evidence type="ECO:0000256" key="6">
    <source>
        <dbReference type="ARBA" id="ARBA00022475"/>
    </source>
</evidence>
<evidence type="ECO:0000256" key="8">
    <source>
        <dbReference type="ARBA" id="ARBA00022692"/>
    </source>
</evidence>
<dbReference type="STRING" id="914150.TQ33_0803"/>
<keyword evidence="5 12" id="KW-0813">Transport</keyword>
<dbReference type="InterPro" id="IPR003544">
    <property type="entry name" value="Cyt_c_biogenesis_CcmB"/>
</dbReference>
<dbReference type="PANTHER" id="PTHR30070">
    <property type="entry name" value="HEME EXPORTER PROTEIN B"/>
    <property type="match status" value="1"/>
</dbReference>
<dbReference type="RefSeq" id="WP_046560917.1">
    <property type="nucleotide sequence ID" value="NZ_CP010975.1"/>
</dbReference>
<feature type="transmembrane region" description="Helical" evidence="13">
    <location>
        <begin position="17"/>
        <end position="38"/>
    </location>
</feature>
<sequence length="223" mass="24059">MILTLLKREMKVARRNWIGLAIPLLFFIIVVSLFPFAVSPEAPVLQKLAPGVIWVAALLAMLLSLEQFYRSDYQDGSLEQLLLMSSPTSVAMSKILAHWLLTGLPLVILSPLLAVLMQINYGSEGSPHTWVLMLSLVMGTPTLCLLGAVGMSLTLAANRNGLLVSILIIPLYVPILIFGASTVTASLENMRYNGELAILGAFLLIAIVFAPFASGRALKISVG</sequence>
<feature type="transmembrane region" description="Helical" evidence="13">
    <location>
        <begin position="196"/>
        <end position="218"/>
    </location>
</feature>
<dbReference type="InterPro" id="IPR026031">
    <property type="entry name" value="Cyt_c_CcmB_bac"/>
</dbReference>
<feature type="transmembrane region" description="Helical" evidence="13">
    <location>
        <begin position="161"/>
        <end position="184"/>
    </location>
</feature>
<keyword evidence="7 12" id="KW-0997">Cell inner membrane</keyword>
<reference evidence="14 15" key="1">
    <citation type="submission" date="2015-02" db="EMBL/GenBank/DDBJ databases">
        <title>Complete genome sequence of Kangiella geojedonensis strain YCS-5T.</title>
        <authorList>
            <person name="Kim K.M."/>
        </authorList>
    </citation>
    <scope>NUCLEOTIDE SEQUENCE [LARGE SCALE GENOMIC DNA]</scope>
    <source>
        <strain evidence="14 15">YCS-5</strain>
    </source>
</reference>
<feature type="transmembrane region" description="Helical" evidence="13">
    <location>
        <begin position="44"/>
        <end position="65"/>
    </location>
</feature>
<evidence type="ECO:0000256" key="5">
    <source>
        <dbReference type="ARBA" id="ARBA00022448"/>
    </source>
</evidence>
<evidence type="ECO:0000256" key="12">
    <source>
        <dbReference type="PIRNR" id="PIRNR002764"/>
    </source>
</evidence>
<dbReference type="PANTHER" id="PTHR30070:SF1">
    <property type="entry name" value="CYTOCHROME C BIOGENESIS B-RELATED"/>
    <property type="match status" value="1"/>
</dbReference>
<feature type="transmembrane region" description="Helical" evidence="13">
    <location>
        <begin position="129"/>
        <end position="149"/>
    </location>
</feature>
<evidence type="ECO:0000256" key="2">
    <source>
        <dbReference type="ARBA" id="ARBA00004429"/>
    </source>
</evidence>
<evidence type="ECO:0000256" key="7">
    <source>
        <dbReference type="ARBA" id="ARBA00022519"/>
    </source>
</evidence>
<dbReference type="GO" id="GO:1903607">
    <property type="term" value="P:cytochrome c biosynthetic process"/>
    <property type="evidence" value="ECO:0007669"/>
    <property type="project" value="TreeGrafter"/>
</dbReference>
<keyword evidence="15" id="KW-1185">Reference proteome</keyword>
<evidence type="ECO:0000313" key="15">
    <source>
        <dbReference type="Proteomes" id="UP000034071"/>
    </source>
</evidence>
<comment type="similarity">
    <text evidence="3 12">Belongs to the CcmB/CycW/HelB family.</text>
</comment>
<dbReference type="PRINTS" id="PR01414">
    <property type="entry name" value="CCMBBIOGNSIS"/>
</dbReference>
<dbReference type="PATRIC" id="fig|914150.5.peg.815"/>
<evidence type="ECO:0000256" key="11">
    <source>
        <dbReference type="ARBA" id="ARBA00023136"/>
    </source>
</evidence>
<keyword evidence="10 13" id="KW-1133">Transmembrane helix</keyword>
<comment type="function">
    <text evidence="1 12">Required for the export of heme to the periplasm for the biogenesis of c-type cytochromes.</text>
</comment>
<dbReference type="GO" id="GO:0005886">
    <property type="term" value="C:plasma membrane"/>
    <property type="evidence" value="ECO:0007669"/>
    <property type="project" value="UniProtKB-SubCell"/>
</dbReference>
<gene>
    <name evidence="14" type="ORF">TQ33_0803</name>
</gene>
<dbReference type="HOGENOM" id="CLU_079069_1_0_6"/>
<evidence type="ECO:0000256" key="10">
    <source>
        <dbReference type="ARBA" id="ARBA00022989"/>
    </source>
</evidence>
<dbReference type="Proteomes" id="UP000034071">
    <property type="component" value="Chromosome"/>
</dbReference>
<evidence type="ECO:0000256" key="9">
    <source>
        <dbReference type="ARBA" id="ARBA00022748"/>
    </source>
</evidence>
<dbReference type="Pfam" id="PF03379">
    <property type="entry name" value="CcmB"/>
    <property type="match status" value="1"/>
</dbReference>
<dbReference type="KEGG" id="kge:TQ33_0803"/>
<evidence type="ECO:0000256" key="4">
    <source>
        <dbReference type="ARBA" id="ARBA00016452"/>
    </source>
</evidence>
<proteinExistence type="inferred from homology"/>
<keyword evidence="11 12" id="KW-0472">Membrane</keyword>
<evidence type="ECO:0000256" key="3">
    <source>
        <dbReference type="ARBA" id="ARBA00010544"/>
    </source>
</evidence>
<keyword evidence="6 12" id="KW-1003">Cell membrane</keyword>
<dbReference type="GO" id="GO:0015232">
    <property type="term" value="F:heme transmembrane transporter activity"/>
    <property type="evidence" value="ECO:0007669"/>
    <property type="project" value="InterPro"/>
</dbReference>
<evidence type="ECO:0000256" key="1">
    <source>
        <dbReference type="ARBA" id="ARBA00002442"/>
    </source>
</evidence>
<accession>A0A0F6RC70</accession>
<dbReference type="OrthoDB" id="9799895at2"/>
<dbReference type="NCBIfam" id="TIGR01190">
    <property type="entry name" value="ccmB"/>
    <property type="match status" value="1"/>
</dbReference>
<feature type="transmembrane region" description="Helical" evidence="13">
    <location>
        <begin position="95"/>
        <end position="117"/>
    </location>
</feature>
<evidence type="ECO:0000256" key="13">
    <source>
        <dbReference type="SAM" id="Phobius"/>
    </source>
</evidence>
<evidence type="ECO:0000313" key="14">
    <source>
        <dbReference type="EMBL" id="AKE51776.1"/>
    </source>
</evidence>
<name>A0A0F6RC70_9GAMM</name>
<dbReference type="GO" id="GO:0017004">
    <property type="term" value="P:cytochrome complex assembly"/>
    <property type="evidence" value="ECO:0007669"/>
    <property type="project" value="UniProtKB-KW"/>
</dbReference>
<keyword evidence="8 13" id="KW-0812">Transmembrane</keyword>
<keyword evidence="9 12" id="KW-0201">Cytochrome c-type biogenesis</keyword>
<protein>
    <recommendedName>
        <fullName evidence="4 12">Heme exporter protein B</fullName>
    </recommendedName>
</protein>
<organism evidence="14 15">
    <name type="scientific">Kangiella geojedonensis</name>
    <dbReference type="NCBI Taxonomy" id="914150"/>
    <lineage>
        <taxon>Bacteria</taxon>
        <taxon>Pseudomonadati</taxon>
        <taxon>Pseudomonadota</taxon>
        <taxon>Gammaproteobacteria</taxon>
        <taxon>Kangiellales</taxon>
        <taxon>Kangiellaceae</taxon>
        <taxon>Kangiella</taxon>
    </lineage>
</organism>
<dbReference type="PIRSF" id="PIRSF002764">
    <property type="entry name" value="CcmB"/>
    <property type="match status" value="1"/>
</dbReference>
<comment type="subcellular location">
    <subcellularLocation>
        <location evidence="2">Cell inner membrane</location>
        <topology evidence="2">Multi-pass membrane protein</topology>
    </subcellularLocation>
</comment>
<dbReference type="EMBL" id="CP010975">
    <property type="protein sequence ID" value="AKE51776.1"/>
    <property type="molecule type" value="Genomic_DNA"/>
</dbReference>